<comment type="similarity">
    <text evidence="5">Belongs to the methyltransferase superfamily. Tam family.</text>
</comment>
<dbReference type="InterPro" id="IPR023506">
    <property type="entry name" value="Trans-aconitate_MeTrfase"/>
</dbReference>
<keyword evidence="1 5" id="KW-0963">Cytoplasm</keyword>
<keyword evidence="3 5" id="KW-0808">Transferase</keyword>
<accession>A0ABY9S5J7</accession>
<keyword evidence="8" id="KW-1185">Reference proteome</keyword>
<dbReference type="EC" id="2.1.1.144" evidence="5"/>
<dbReference type="RefSeq" id="WP_309874169.1">
    <property type="nucleotide sequence ID" value="NZ_CP133838.1"/>
</dbReference>
<evidence type="ECO:0000256" key="4">
    <source>
        <dbReference type="ARBA" id="ARBA00022691"/>
    </source>
</evidence>
<dbReference type="SUPFAM" id="SSF53335">
    <property type="entry name" value="S-adenosyl-L-methionine-dependent methyltransferases"/>
    <property type="match status" value="1"/>
</dbReference>
<feature type="domain" description="Methyltransferase" evidence="6">
    <location>
        <begin position="35"/>
        <end position="124"/>
    </location>
</feature>
<dbReference type="PANTHER" id="PTHR43861">
    <property type="entry name" value="TRANS-ACONITATE 2-METHYLTRANSFERASE-RELATED"/>
    <property type="match status" value="1"/>
</dbReference>
<dbReference type="InterPro" id="IPR029063">
    <property type="entry name" value="SAM-dependent_MTases_sf"/>
</dbReference>
<comment type="function">
    <text evidence="5">Catalyzes the S-adenosylmethionine monomethyl esterification of trans-aconitate.</text>
</comment>
<dbReference type="Proteomes" id="UP001246690">
    <property type="component" value="Chromosome"/>
</dbReference>
<dbReference type="Gene3D" id="1.10.150.290">
    <property type="entry name" value="S-adenosyl-L-methionine-dependent methyltransferases"/>
    <property type="match status" value="1"/>
</dbReference>
<reference evidence="7 8" key="1">
    <citation type="submission" date="2023-09" db="EMBL/GenBank/DDBJ databases">
        <title>Buttiauxella selenatireducens sp. nov., isolated from the rhizosphere of Cardamine hupingshanesis.</title>
        <authorList>
            <person name="Zhang S."/>
            <person name="Xu Z."/>
            <person name="Wang H."/>
            <person name="Guo Y."/>
        </authorList>
    </citation>
    <scope>NUCLEOTIDE SEQUENCE [LARGE SCALE GENOMIC DNA]</scope>
    <source>
        <strain evidence="7 8">R73</strain>
    </source>
</reference>
<evidence type="ECO:0000259" key="6">
    <source>
        <dbReference type="Pfam" id="PF13649"/>
    </source>
</evidence>
<proteinExistence type="inferred from homology"/>
<comment type="subcellular location">
    <subcellularLocation>
        <location evidence="5">Cytoplasm</location>
    </subcellularLocation>
</comment>
<dbReference type="CDD" id="cd02440">
    <property type="entry name" value="AdoMet_MTases"/>
    <property type="match status" value="1"/>
</dbReference>
<dbReference type="HAMAP" id="MF_00560">
    <property type="entry name" value="Tran_acon_Me_trans"/>
    <property type="match status" value="1"/>
</dbReference>
<dbReference type="PANTHER" id="PTHR43861:SF1">
    <property type="entry name" value="TRANS-ACONITATE 2-METHYLTRANSFERASE"/>
    <property type="match status" value="1"/>
</dbReference>
<comment type="catalytic activity">
    <reaction evidence="5">
        <text>trans-aconitate + S-adenosyl-L-methionine = (E)-3-(methoxycarbonyl)pent-2-enedioate + S-adenosyl-L-homocysteine</text>
        <dbReference type="Rhea" id="RHEA:14969"/>
        <dbReference type="ChEBI" id="CHEBI:15708"/>
        <dbReference type="ChEBI" id="CHEBI:57470"/>
        <dbReference type="ChEBI" id="CHEBI:57856"/>
        <dbReference type="ChEBI" id="CHEBI:59789"/>
        <dbReference type="EC" id="2.1.1.144"/>
    </reaction>
</comment>
<sequence length="258" mass="28767">MQDWNPALYLQFEAERTRPAAELAARLQHPGAQHVSDLGCGPGNSTALLRKAFPQATVTGVDNSPAMLEKARTALPDCQFENADVALWQPEVKQDVIYANASLQWLGDHTTLFPHLAAQLADNGVLAVQMPDNWQEPTHTLMRQVAAELGRPDSGREALLDAQEYYDVLAQSGCTVDIWRTTYFHVMPSARAIIEWLSSTGLRPYLANLDNIQQQAFLERYHALLQKAYPPQSDGNVLMLFPRLFIVARKTVALKTTE</sequence>
<protein>
    <recommendedName>
        <fullName evidence="5">Trans-aconitate 2-methyltransferase</fullName>
        <ecNumber evidence="5">2.1.1.144</ecNumber>
    </recommendedName>
</protein>
<dbReference type="NCBIfam" id="NF002463">
    <property type="entry name" value="PRK01683.1"/>
    <property type="match status" value="1"/>
</dbReference>
<evidence type="ECO:0000313" key="8">
    <source>
        <dbReference type="Proteomes" id="UP001246690"/>
    </source>
</evidence>
<dbReference type="Gene3D" id="3.40.50.150">
    <property type="entry name" value="Vaccinia Virus protein VP39"/>
    <property type="match status" value="1"/>
</dbReference>
<dbReference type="GO" id="GO:0030798">
    <property type="term" value="F:trans-aconitate 2-methyltransferase activity"/>
    <property type="evidence" value="ECO:0007669"/>
    <property type="project" value="UniProtKB-EC"/>
</dbReference>
<gene>
    <name evidence="5 7" type="primary">tam</name>
    <name evidence="7" type="ORF">RHD99_12440</name>
</gene>
<dbReference type="Pfam" id="PF13649">
    <property type="entry name" value="Methyltransf_25"/>
    <property type="match status" value="1"/>
</dbReference>
<evidence type="ECO:0000256" key="3">
    <source>
        <dbReference type="ARBA" id="ARBA00022679"/>
    </source>
</evidence>
<dbReference type="EMBL" id="CP133838">
    <property type="protein sequence ID" value="WMY72305.1"/>
    <property type="molecule type" value="Genomic_DNA"/>
</dbReference>
<dbReference type="InterPro" id="IPR041698">
    <property type="entry name" value="Methyltransf_25"/>
</dbReference>
<evidence type="ECO:0000256" key="5">
    <source>
        <dbReference type="HAMAP-Rule" id="MF_00560"/>
    </source>
</evidence>
<dbReference type="GO" id="GO:0032259">
    <property type="term" value="P:methylation"/>
    <property type="evidence" value="ECO:0007669"/>
    <property type="project" value="UniProtKB-KW"/>
</dbReference>
<evidence type="ECO:0000313" key="7">
    <source>
        <dbReference type="EMBL" id="WMY72305.1"/>
    </source>
</evidence>
<evidence type="ECO:0000256" key="1">
    <source>
        <dbReference type="ARBA" id="ARBA00022490"/>
    </source>
</evidence>
<dbReference type="InterPro" id="IPR023149">
    <property type="entry name" value="Trans_acon_MeTrfase_C"/>
</dbReference>
<organism evidence="7 8">
    <name type="scientific">Buttiauxella selenatireducens</name>
    <dbReference type="NCBI Taxonomy" id="3073902"/>
    <lineage>
        <taxon>Bacteria</taxon>
        <taxon>Pseudomonadati</taxon>
        <taxon>Pseudomonadota</taxon>
        <taxon>Gammaproteobacteria</taxon>
        <taxon>Enterobacterales</taxon>
        <taxon>Enterobacteriaceae</taxon>
        <taxon>Buttiauxella</taxon>
    </lineage>
</organism>
<name>A0ABY9S5J7_9ENTR</name>
<keyword evidence="2 5" id="KW-0489">Methyltransferase</keyword>
<keyword evidence="4 5" id="KW-0949">S-adenosyl-L-methionine</keyword>
<evidence type="ECO:0000256" key="2">
    <source>
        <dbReference type="ARBA" id="ARBA00022603"/>
    </source>
</evidence>